<accession>A0AAD1S1G7</accession>
<dbReference type="EMBL" id="OW240915">
    <property type="protein sequence ID" value="CAH2285581.1"/>
    <property type="molecule type" value="Genomic_DNA"/>
</dbReference>
<reference evidence="1" key="1">
    <citation type="submission" date="2022-03" db="EMBL/GenBank/DDBJ databases">
        <authorList>
            <person name="Alioto T."/>
            <person name="Alioto T."/>
            <person name="Gomez Garrido J."/>
        </authorList>
    </citation>
    <scope>NUCLEOTIDE SEQUENCE</scope>
</reference>
<keyword evidence="2" id="KW-1185">Reference proteome</keyword>
<protein>
    <submittedName>
        <fullName evidence="1">Uncharacterized protein</fullName>
    </submittedName>
</protein>
<dbReference type="AlphaFoldDB" id="A0AAD1S1G7"/>
<dbReference type="PANTHER" id="PTHR19446">
    <property type="entry name" value="REVERSE TRANSCRIPTASES"/>
    <property type="match status" value="1"/>
</dbReference>
<dbReference type="Proteomes" id="UP001295444">
    <property type="component" value="Chromosome 04"/>
</dbReference>
<gene>
    <name evidence="1" type="ORF">PECUL_23A050771</name>
</gene>
<organism evidence="1 2">
    <name type="scientific">Pelobates cultripes</name>
    <name type="common">Western spadefoot toad</name>
    <dbReference type="NCBI Taxonomy" id="61616"/>
    <lineage>
        <taxon>Eukaryota</taxon>
        <taxon>Metazoa</taxon>
        <taxon>Chordata</taxon>
        <taxon>Craniata</taxon>
        <taxon>Vertebrata</taxon>
        <taxon>Euteleostomi</taxon>
        <taxon>Amphibia</taxon>
        <taxon>Batrachia</taxon>
        <taxon>Anura</taxon>
        <taxon>Pelobatoidea</taxon>
        <taxon>Pelobatidae</taxon>
        <taxon>Pelobates</taxon>
    </lineage>
</organism>
<evidence type="ECO:0000313" key="2">
    <source>
        <dbReference type="Proteomes" id="UP001295444"/>
    </source>
</evidence>
<name>A0AAD1S1G7_PELCU</name>
<sequence>MIRQEGLSRLRSATIEPASWSDHGSVQVDLESLLFKPAAWTWRLNEALLQDIGVREEITQALESYFRENETDDISPISVWEAHKSVIRSTLMSIATRKRKEATRAMTKIYSTISRLELQHKRTQLTETYGELMEARRQLKNLLTQRYLRSLQRSKNFFYTHANKGGKLLARMLKGDTPCTQVRKVRLTSGSTSQFPEEIAGEFRNYYNSLYNLRPPEDTAQQRNLLEQIQTNLQDNVRARINPEAASILDQPITTEDLAIKKNLGIKDVGIKKHENRESTWPGRVLHR</sequence>
<proteinExistence type="predicted"/>
<evidence type="ECO:0000313" key="1">
    <source>
        <dbReference type="EMBL" id="CAH2285581.1"/>
    </source>
</evidence>